<evidence type="ECO:0008006" key="4">
    <source>
        <dbReference type="Google" id="ProtNLM"/>
    </source>
</evidence>
<evidence type="ECO:0000313" key="2">
    <source>
        <dbReference type="EMBL" id="ATY31375.1"/>
    </source>
</evidence>
<protein>
    <recommendedName>
        <fullName evidence="4">DUF4398 domain-containing protein</fullName>
    </recommendedName>
</protein>
<name>A0A2K8MBV9_9SPHN</name>
<feature type="signal peptide" evidence="1">
    <location>
        <begin position="1"/>
        <end position="25"/>
    </location>
</feature>
<organism evidence="2 3">
    <name type="scientific">Sphingomonas psychrotolerans</name>
    <dbReference type="NCBI Taxonomy" id="1327635"/>
    <lineage>
        <taxon>Bacteria</taxon>
        <taxon>Pseudomonadati</taxon>
        <taxon>Pseudomonadota</taxon>
        <taxon>Alphaproteobacteria</taxon>
        <taxon>Sphingomonadales</taxon>
        <taxon>Sphingomonadaceae</taxon>
        <taxon>Sphingomonas</taxon>
    </lineage>
</organism>
<dbReference type="AlphaFoldDB" id="A0A2K8MBV9"/>
<dbReference type="KEGG" id="sphc:CVN68_04760"/>
<dbReference type="RefSeq" id="WP_100281186.1">
    <property type="nucleotide sequence ID" value="NZ_CP024923.1"/>
</dbReference>
<dbReference type="EMBL" id="CP024923">
    <property type="protein sequence ID" value="ATY31375.1"/>
    <property type="molecule type" value="Genomic_DNA"/>
</dbReference>
<accession>A0A2K8MBV9</accession>
<gene>
    <name evidence="2" type="ORF">CVN68_04760</name>
</gene>
<dbReference type="PROSITE" id="PS51257">
    <property type="entry name" value="PROKAR_LIPOPROTEIN"/>
    <property type="match status" value="1"/>
</dbReference>
<feature type="chain" id="PRO_5014836668" description="DUF4398 domain-containing protein" evidence="1">
    <location>
        <begin position="26"/>
        <end position="167"/>
    </location>
</feature>
<evidence type="ECO:0000313" key="3">
    <source>
        <dbReference type="Proteomes" id="UP000229081"/>
    </source>
</evidence>
<sequence>MRSPLPAALPALLLALAGCTQSPDAYPSLLPRPIESQSFAEPARPAAVAAPDAALDARIAEASAGLQTGRQRFAAAAQEAEAKVAVARGVAEGSEAWLNAQTALSNLESLRAPTLATLAALETMASERGQAGQPPYPALDSAVAAADALATAQGDRIGALEAALAGA</sequence>
<keyword evidence="1" id="KW-0732">Signal</keyword>
<dbReference type="Proteomes" id="UP000229081">
    <property type="component" value="Chromosome"/>
</dbReference>
<evidence type="ECO:0000256" key="1">
    <source>
        <dbReference type="SAM" id="SignalP"/>
    </source>
</evidence>
<keyword evidence="3" id="KW-1185">Reference proteome</keyword>
<reference evidence="2 3" key="1">
    <citation type="submission" date="2017-11" db="EMBL/GenBank/DDBJ databases">
        <title>Complete genome sequence of Sphingomonas sp. Strain Cra20, a psychrotolerant potential plant growth promoting rhizobacteria.</title>
        <authorList>
            <person name="Luo Y."/>
        </authorList>
    </citation>
    <scope>NUCLEOTIDE SEQUENCE [LARGE SCALE GENOMIC DNA]</scope>
    <source>
        <strain evidence="2 3">Cra20</strain>
    </source>
</reference>
<proteinExistence type="predicted"/>